<evidence type="ECO:0000313" key="2">
    <source>
        <dbReference type="EMBL" id="KAF2640921.1"/>
    </source>
</evidence>
<gene>
    <name evidence="2" type="ORF">P280DRAFT_333655</name>
</gene>
<accession>A0A6A6S1H8</accession>
<keyword evidence="3" id="KW-1185">Reference proteome</keyword>
<dbReference type="EMBL" id="MU006784">
    <property type="protein sequence ID" value="KAF2640921.1"/>
    <property type="molecule type" value="Genomic_DNA"/>
</dbReference>
<evidence type="ECO:0000256" key="1">
    <source>
        <dbReference type="SAM" id="MobiDB-lite"/>
    </source>
</evidence>
<dbReference type="AlphaFoldDB" id="A0A6A6S1H8"/>
<name>A0A6A6S1H8_9PLEO</name>
<proteinExistence type="predicted"/>
<dbReference type="Proteomes" id="UP000799753">
    <property type="component" value="Unassembled WGS sequence"/>
</dbReference>
<feature type="region of interest" description="Disordered" evidence="1">
    <location>
        <begin position="87"/>
        <end position="109"/>
    </location>
</feature>
<organism evidence="2 3">
    <name type="scientific">Massarina eburnea CBS 473.64</name>
    <dbReference type="NCBI Taxonomy" id="1395130"/>
    <lineage>
        <taxon>Eukaryota</taxon>
        <taxon>Fungi</taxon>
        <taxon>Dikarya</taxon>
        <taxon>Ascomycota</taxon>
        <taxon>Pezizomycotina</taxon>
        <taxon>Dothideomycetes</taxon>
        <taxon>Pleosporomycetidae</taxon>
        <taxon>Pleosporales</taxon>
        <taxon>Massarineae</taxon>
        <taxon>Massarinaceae</taxon>
        <taxon>Massarina</taxon>
    </lineage>
</organism>
<reference evidence="2" key="1">
    <citation type="journal article" date="2020" name="Stud. Mycol.">
        <title>101 Dothideomycetes genomes: a test case for predicting lifestyles and emergence of pathogens.</title>
        <authorList>
            <person name="Haridas S."/>
            <person name="Albert R."/>
            <person name="Binder M."/>
            <person name="Bloem J."/>
            <person name="Labutti K."/>
            <person name="Salamov A."/>
            <person name="Andreopoulos B."/>
            <person name="Baker S."/>
            <person name="Barry K."/>
            <person name="Bills G."/>
            <person name="Bluhm B."/>
            <person name="Cannon C."/>
            <person name="Castanera R."/>
            <person name="Culley D."/>
            <person name="Daum C."/>
            <person name="Ezra D."/>
            <person name="Gonzalez J."/>
            <person name="Henrissat B."/>
            <person name="Kuo A."/>
            <person name="Liang C."/>
            <person name="Lipzen A."/>
            <person name="Lutzoni F."/>
            <person name="Magnuson J."/>
            <person name="Mondo S."/>
            <person name="Nolan M."/>
            <person name="Ohm R."/>
            <person name="Pangilinan J."/>
            <person name="Park H.-J."/>
            <person name="Ramirez L."/>
            <person name="Alfaro M."/>
            <person name="Sun H."/>
            <person name="Tritt A."/>
            <person name="Yoshinaga Y."/>
            <person name="Zwiers L.-H."/>
            <person name="Turgeon B."/>
            <person name="Goodwin S."/>
            <person name="Spatafora J."/>
            <person name="Crous P."/>
            <person name="Grigoriev I."/>
        </authorList>
    </citation>
    <scope>NUCLEOTIDE SEQUENCE</scope>
    <source>
        <strain evidence="2">CBS 473.64</strain>
    </source>
</reference>
<evidence type="ECO:0000313" key="3">
    <source>
        <dbReference type="Proteomes" id="UP000799753"/>
    </source>
</evidence>
<protein>
    <submittedName>
        <fullName evidence="2">Uncharacterized protein</fullName>
    </submittedName>
</protein>
<sequence length="188" mass="21042">MPACRGPTILISHGRPCRNHRTCHPATQLPPDRVSIPQQHFTGAHLYLNHPVSRSITISIFHFHSTVLYPSAPSDISLCARLHRRRGIHSPGGQQRRARRYRSRQSPSQPAQTLKLLLSDHSQLLRNTVNPPWYHAPRALDCSLSLSALLPQLPQLPQILLEGRVQRHASVFAIASHSRALLSAICCL</sequence>